<protein>
    <submittedName>
        <fullName evidence="6">MFS transporter</fullName>
    </submittedName>
</protein>
<feature type="domain" description="Major facilitator superfamily (MFS) profile" evidence="5">
    <location>
        <begin position="21"/>
        <end position="400"/>
    </location>
</feature>
<feature type="transmembrane region" description="Helical" evidence="4">
    <location>
        <begin position="112"/>
        <end position="132"/>
    </location>
</feature>
<dbReference type="PANTHER" id="PTHR42910:SF1">
    <property type="entry name" value="MAJOR FACILITATOR SUPERFAMILY (MFS) PROFILE DOMAIN-CONTAINING PROTEIN"/>
    <property type="match status" value="1"/>
</dbReference>
<evidence type="ECO:0000259" key="5">
    <source>
        <dbReference type="PROSITE" id="PS50850"/>
    </source>
</evidence>
<dbReference type="EMBL" id="JFHC01000027">
    <property type="protein sequence ID" value="KDR41481.1"/>
    <property type="molecule type" value="Genomic_DNA"/>
</dbReference>
<feature type="transmembrane region" description="Helical" evidence="4">
    <location>
        <begin position="380"/>
        <end position="398"/>
    </location>
</feature>
<dbReference type="RefSeq" id="WP_035934818.1">
    <property type="nucleotide sequence ID" value="NZ_CADFFX010000005.1"/>
</dbReference>
<evidence type="ECO:0000256" key="1">
    <source>
        <dbReference type="ARBA" id="ARBA00022692"/>
    </source>
</evidence>
<sequence>MNTFAGPAGPSAGANTVSPWLVLLLATACGFIAANMYYAQPLAGPISAALGFSQGTTGLIVTMTQVGCGMGMLLVVPLGDLFENRRLALILLGIIAVASLGAALAFNPLSFLIAAWFIGLGTVAVHVLVPYAAHMAPEAVRGRVVGNVMSGLLLGIMLARPVASAITAFSSWHAVFFFSAAAATLIAFVLARSMRPRQPQSRPRYADLLRSMWRLVRTTPILRRRSLYHAALSGAFSLFWTTVPLLLAGPAFRLSQGGIALFGLAGVAGAIAAPVTGRIADRGWSRPASVFAIAAAAGAFLLTHIAQQGSLLSLGLLVASAIVLDFGVSANMTLGQRAIFSLGAEYRSRLNGIYMTMFFSGGAIGSALGGWSYAHGGWNMASWFGFALPVAALLYLLTDL</sequence>
<feature type="transmembrane region" description="Helical" evidence="4">
    <location>
        <begin position="353"/>
        <end position="374"/>
    </location>
</feature>
<dbReference type="PANTHER" id="PTHR42910">
    <property type="entry name" value="TRANSPORTER SCO4007-RELATED"/>
    <property type="match status" value="1"/>
</dbReference>
<feature type="transmembrane region" description="Helical" evidence="4">
    <location>
        <begin position="259"/>
        <end position="276"/>
    </location>
</feature>
<accession>A0A069PVV2</accession>
<keyword evidence="2 4" id="KW-1133">Transmembrane helix</keyword>
<gene>
    <name evidence="6" type="ORF">BG61_17550</name>
</gene>
<dbReference type="InterPro" id="IPR011701">
    <property type="entry name" value="MFS"/>
</dbReference>
<organism evidence="6 7">
    <name type="scientific">Caballeronia glathei</name>
    <dbReference type="NCBI Taxonomy" id="60547"/>
    <lineage>
        <taxon>Bacteria</taxon>
        <taxon>Pseudomonadati</taxon>
        <taxon>Pseudomonadota</taxon>
        <taxon>Betaproteobacteria</taxon>
        <taxon>Burkholderiales</taxon>
        <taxon>Burkholderiaceae</taxon>
        <taxon>Caballeronia</taxon>
    </lineage>
</organism>
<evidence type="ECO:0000256" key="3">
    <source>
        <dbReference type="ARBA" id="ARBA00023136"/>
    </source>
</evidence>
<keyword evidence="1 4" id="KW-0812">Transmembrane</keyword>
<name>A0A069PVV2_9BURK</name>
<feature type="transmembrane region" description="Helical" evidence="4">
    <location>
        <begin position="88"/>
        <end position="106"/>
    </location>
</feature>
<evidence type="ECO:0000256" key="2">
    <source>
        <dbReference type="ARBA" id="ARBA00022989"/>
    </source>
</evidence>
<feature type="transmembrane region" description="Helical" evidence="4">
    <location>
        <begin position="288"/>
        <end position="306"/>
    </location>
</feature>
<dbReference type="STRING" id="60547.GCA_000751215_04120"/>
<dbReference type="PROSITE" id="PS50850">
    <property type="entry name" value="MFS"/>
    <property type="match status" value="1"/>
</dbReference>
<dbReference type="CDD" id="cd17324">
    <property type="entry name" value="MFS_NepI_like"/>
    <property type="match status" value="1"/>
</dbReference>
<dbReference type="Pfam" id="PF07690">
    <property type="entry name" value="MFS_1"/>
    <property type="match status" value="1"/>
</dbReference>
<dbReference type="GO" id="GO:0022857">
    <property type="term" value="F:transmembrane transporter activity"/>
    <property type="evidence" value="ECO:0007669"/>
    <property type="project" value="InterPro"/>
</dbReference>
<evidence type="ECO:0000256" key="4">
    <source>
        <dbReference type="SAM" id="Phobius"/>
    </source>
</evidence>
<keyword evidence="3 4" id="KW-0472">Membrane</keyword>
<feature type="transmembrane region" description="Helical" evidence="4">
    <location>
        <begin position="20"/>
        <end position="38"/>
    </location>
</feature>
<evidence type="ECO:0000313" key="6">
    <source>
        <dbReference type="EMBL" id="KDR41481.1"/>
    </source>
</evidence>
<feature type="transmembrane region" description="Helical" evidence="4">
    <location>
        <begin position="312"/>
        <end position="332"/>
    </location>
</feature>
<feature type="transmembrane region" description="Helical" evidence="4">
    <location>
        <begin position="144"/>
        <end position="163"/>
    </location>
</feature>
<feature type="transmembrane region" description="Helical" evidence="4">
    <location>
        <begin position="227"/>
        <end position="247"/>
    </location>
</feature>
<dbReference type="InterPro" id="IPR020846">
    <property type="entry name" value="MFS_dom"/>
</dbReference>
<feature type="transmembrane region" description="Helical" evidence="4">
    <location>
        <begin position="169"/>
        <end position="191"/>
    </location>
</feature>
<keyword evidence="7" id="KW-1185">Reference proteome</keyword>
<dbReference type="InterPro" id="IPR036259">
    <property type="entry name" value="MFS_trans_sf"/>
</dbReference>
<reference evidence="6 7" key="1">
    <citation type="submission" date="2014-03" db="EMBL/GenBank/DDBJ databases">
        <title>Draft Genome Sequences of Four Burkholderia Strains.</title>
        <authorList>
            <person name="Liu X.Y."/>
            <person name="Li C.X."/>
            <person name="Xu J.H."/>
        </authorList>
    </citation>
    <scope>NUCLEOTIDE SEQUENCE [LARGE SCALE GENOMIC DNA]</scope>
    <source>
        <strain evidence="6 7">DSM 50014</strain>
    </source>
</reference>
<dbReference type="Gene3D" id="1.20.1250.20">
    <property type="entry name" value="MFS general substrate transporter like domains"/>
    <property type="match status" value="1"/>
</dbReference>
<proteinExistence type="predicted"/>
<comment type="caution">
    <text evidence="6">The sequence shown here is derived from an EMBL/GenBank/DDBJ whole genome shotgun (WGS) entry which is preliminary data.</text>
</comment>
<dbReference type="SUPFAM" id="SSF103473">
    <property type="entry name" value="MFS general substrate transporter"/>
    <property type="match status" value="1"/>
</dbReference>
<feature type="transmembrane region" description="Helical" evidence="4">
    <location>
        <begin position="58"/>
        <end position="76"/>
    </location>
</feature>
<dbReference type="AlphaFoldDB" id="A0A069PVV2"/>
<evidence type="ECO:0000313" key="7">
    <source>
        <dbReference type="Proteomes" id="UP000027466"/>
    </source>
</evidence>
<dbReference type="Proteomes" id="UP000027466">
    <property type="component" value="Unassembled WGS sequence"/>
</dbReference>